<keyword evidence="2" id="KW-1133">Transmembrane helix</keyword>
<evidence type="ECO:0000259" key="3">
    <source>
        <dbReference type="Pfam" id="PF05572"/>
    </source>
</evidence>
<keyword evidence="5" id="KW-1185">Reference proteome</keyword>
<sequence>MYTAHRGDFCTQTCVGRKTPLNKRTSRELPRQKVARMQFSSQTRPSQPTTQPRRPPRRQWHRLGAVVASAIASGAIILSLGVTPDAQAHDKNGQDNTPAQCVEAHDAVANGKPLPQLELFRKGHGAVHDGKVVIFNDSKRYSDEIQAAADSWTQATGGEIAFDVVDKKTTNSVRVFDVHRDDAKWVGWTRHEPYRVLLNAAYLDGMSQSARQGTMAHEFGHLLGLKHSCPGDLMHAISDQQQPQVPQQTDVQAALQGDNDKTVIGTTRSFPDYLA</sequence>
<dbReference type="KEGG" id="ckp:ckrop_1805"/>
<evidence type="ECO:0000313" key="5">
    <source>
        <dbReference type="Proteomes" id="UP000001473"/>
    </source>
</evidence>
<dbReference type="InterPro" id="IPR008754">
    <property type="entry name" value="Peptidase_M43"/>
</dbReference>
<feature type="region of interest" description="Disordered" evidence="1">
    <location>
        <begin position="21"/>
        <end position="59"/>
    </location>
</feature>
<proteinExistence type="predicted"/>
<dbReference type="OrthoDB" id="4418471at2"/>
<keyword evidence="2" id="KW-0812">Transmembrane</keyword>
<feature type="transmembrane region" description="Helical" evidence="2">
    <location>
        <begin position="63"/>
        <end position="82"/>
    </location>
</feature>
<evidence type="ECO:0000256" key="1">
    <source>
        <dbReference type="SAM" id="MobiDB-lite"/>
    </source>
</evidence>
<dbReference type="GO" id="GO:0008237">
    <property type="term" value="F:metallopeptidase activity"/>
    <property type="evidence" value="ECO:0007669"/>
    <property type="project" value="InterPro"/>
</dbReference>
<protein>
    <recommendedName>
        <fullName evidence="3">Peptidase M43 pregnancy-associated plasma-A domain-containing protein</fullName>
    </recommendedName>
</protein>
<dbReference type="STRING" id="645127.ckrop_1805"/>
<feature type="domain" description="Peptidase M43 pregnancy-associated plasma-A" evidence="3">
    <location>
        <begin position="187"/>
        <end position="254"/>
    </location>
</feature>
<feature type="compositionally biased region" description="Low complexity" evidence="1">
    <location>
        <begin position="40"/>
        <end position="52"/>
    </location>
</feature>
<evidence type="ECO:0000256" key="2">
    <source>
        <dbReference type="SAM" id="Phobius"/>
    </source>
</evidence>
<dbReference type="eggNOG" id="ENOG5030IA7">
    <property type="taxonomic scope" value="Bacteria"/>
</dbReference>
<reference evidence="4 5" key="1">
    <citation type="journal article" date="2008" name="J. Biotechnol.">
        <title>Ultrafast pyrosequencing of Corynebacterium kroppenstedtii DSM44385 revealed insights into the physiology of a lipophilic corynebacterium that lacks mycolic acids.</title>
        <authorList>
            <person name="Tauch A."/>
            <person name="Schneider J."/>
            <person name="Szczepanowski R."/>
            <person name="Tilker A."/>
            <person name="Viehoever P."/>
            <person name="Gartemann K.-H."/>
            <person name="Arnold W."/>
            <person name="Blom J."/>
            <person name="Brinkrolf K."/>
            <person name="Brune I."/>
            <person name="Goetker S."/>
            <person name="Weisshaar B."/>
            <person name="Goesmann A."/>
            <person name="Droege M."/>
            <person name="Puehler A."/>
        </authorList>
    </citation>
    <scope>NUCLEOTIDE SEQUENCE [LARGE SCALE GENOMIC DNA]</scope>
    <source>
        <strain evidence="5">DSM 44385 / JCM 11950 / CIP 105744 / CCUG 35717</strain>
    </source>
</reference>
<dbReference type="Pfam" id="PF05572">
    <property type="entry name" value="Peptidase_M43"/>
    <property type="match status" value="1"/>
</dbReference>
<dbReference type="Gene3D" id="3.40.390.10">
    <property type="entry name" value="Collagenase (Catalytic Domain)"/>
    <property type="match status" value="1"/>
</dbReference>
<dbReference type="AlphaFoldDB" id="C4LL21"/>
<accession>C4LL21</accession>
<name>C4LL21_CORK4</name>
<dbReference type="InterPro" id="IPR024079">
    <property type="entry name" value="MetalloPept_cat_dom_sf"/>
</dbReference>
<keyword evidence="2" id="KW-0472">Membrane</keyword>
<organism evidence="4 5">
    <name type="scientific">Corynebacterium kroppenstedtii (strain DSM 44385 / JCM 11950 / CIP 105744 / CCUG 35717)</name>
    <dbReference type="NCBI Taxonomy" id="645127"/>
    <lineage>
        <taxon>Bacteria</taxon>
        <taxon>Bacillati</taxon>
        <taxon>Actinomycetota</taxon>
        <taxon>Actinomycetes</taxon>
        <taxon>Mycobacteriales</taxon>
        <taxon>Corynebacteriaceae</taxon>
        <taxon>Corynebacterium</taxon>
    </lineage>
</organism>
<gene>
    <name evidence="4" type="ordered locus">ckrop_1805</name>
</gene>
<dbReference type="Proteomes" id="UP000001473">
    <property type="component" value="Chromosome"/>
</dbReference>
<dbReference type="HOGENOM" id="CLU_1010885_0_0_11"/>
<evidence type="ECO:0000313" key="4">
    <source>
        <dbReference type="EMBL" id="ACR18526.1"/>
    </source>
</evidence>
<dbReference type="SUPFAM" id="SSF55486">
    <property type="entry name" value="Metalloproteases ('zincins'), catalytic domain"/>
    <property type="match status" value="1"/>
</dbReference>
<dbReference type="EMBL" id="CP001620">
    <property type="protein sequence ID" value="ACR18526.1"/>
    <property type="molecule type" value="Genomic_DNA"/>
</dbReference>